<dbReference type="InterPro" id="IPR013108">
    <property type="entry name" value="Amidohydro_3"/>
</dbReference>
<dbReference type="InterPro" id="IPR032466">
    <property type="entry name" value="Metal_Hydrolase"/>
</dbReference>
<dbReference type="Proteomes" id="UP001219901">
    <property type="component" value="Chromosome"/>
</dbReference>
<dbReference type="AlphaFoldDB" id="A0AAJ6CRH4"/>
<protein>
    <submittedName>
        <fullName evidence="3">Amidohydrolase family protein</fullName>
    </submittedName>
</protein>
<gene>
    <name evidence="2" type="ORF">GKO46_07895</name>
    <name evidence="3" type="ORF">GKO48_01900</name>
</gene>
<dbReference type="PANTHER" id="PTHR11647:SF1">
    <property type="entry name" value="COLLAPSIN RESPONSE MEDIATOR PROTEIN"/>
    <property type="match status" value="1"/>
</dbReference>
<reference evidence="3" key="2">
    <citation type="journal article" date="2023" name="Nat. Commun.">
        <title>Cultivation of marine bacteria of the SAR202 clade.</title>
        <authorList>
            <person name="Lim Y."/>
            <person name="Seo J.H."/>
            <person name="Giovannoni S.J."/>
            <person name="Kang I."/>
            <person name="Cho J.C."/>
        </authorList>
    </citation>
    <scope>NUCLEOTIDE SEQUENCE</scope>
    <source>
        <strain evidence="3">JH1073</strain>
    </source>
</reference>
<dbReference type="GO" id="GO:0016811">
    <property type="term" value="F:hydrolase activity, acting on carbon-nitrogen (but not peptide) bonds, in linear amides"/>
    <property type="evidence" value="ECO:0007669"/>
    <property type="project" value="InterPro"/>
</dbReference>
<evidence type="ECO:0000313" key="4">
    <source>
        <dbReference type="Proteomes" id="UP001219901"/>
    </source>
</evidence>
<proteinExistence type="predicted"/>
<dbReference type="Pfam" id="PF07969">
    <property type="entry name" value="Amidohydro_3"/>
    <property type="match status" value="2"/>
</dbReference>
<dbReference type="PANTHER" id="PTHR11647">
    <property type="entry name" value="HYDRANTOINASE/DIHYDROPYRIMIDINASE FAMILY MEMBER"/>
    <property type="match status" value="1"/>
</dbReference>
<keyword evidence="4" id="KW-1185">Reference proteome</keyword>
<dbReference type="InterPro" id="IPR050378">
    <property type="entry name" value="Metallo-dep_Hydrolases_sf"/>
</dbReference>
<accession>A0AAJ6CRH4</accession>
<dbReference type="EMBL" id="WMBE01000002">
    <property type="protein sequence ID" value="MDG0866993.1"/>
    <property type="molecule type" value="Genomic_DNA"/>
</dbReference>
<dbReference type="SUPFAM" id="SSF51338">
    <property type="entry name" value="Composite domain of metallo-dependent hydrolases"/>
    <property type="match status" value="1"/>
</dbReference>
<dbReference type="InterPro" id="IPR011059">
    <property type="entry name" value="Metal-dep_hydrolase_composite"/>
</dbReference>
<reference evidence="4 5" key="1">
    <citation type="submission" date="2019-11" db="EMBL/GenBank/DDBJ databases">
        <authorList>
            <person name="Cho J.-C."/>
        </authorList>
    </citation>
    <scope>NUCLEOTIDE SEQUENCE [LARGE SCALE GENOMIC DNA]</scope>
    <source>
        <strain evidence="3 4">JH1073</strain>
        <strain evidence="2 5">JH702</strain>
    </source>
</reference>
<dbReference type="SUPFAM" id="SSF51556">
    <property type="entry name" value="Metallo-dependent hydrolases"/>
    <property type="match status" value="1"/>
</dbReference>
<reference evidence="4" key="3">
    <citation type="submission" date="2023-06" db="EMBL/GenBank/DDBJ databases">
        <title>Pangenomics reveal diversification of enzyme families and niche specialization in globally abundant SAR202 bacteria.</title>
        <authorList>
            <person name="Saw J.H.W."/>
        </authorList>
    </citation>
    <scope>NUCLEOTIDE SEQUENCE [LARGE SCALE GENOMIC DNA]</scope>
    <source>
        <strain evidence="4">JH1073</strain>
    </source>
</reference>
<evidence type="ECO:0000313" key="5">
    <source>
        <dbReference type="Proteomes" id="UP001321249"/>
    </source>
</evidence>
<dbReference type="EMBL" id="CP046147">
    <property type="protein sequence ID" value="WFG38408.1"/>
    <property type="molecule type" value="Genomic_DNA"/>
</dbReference>
<feature type="domain" description="Amidohydrolase 3" evidence="1">
    <location>
        <begin position="376"/>
        <end position="477"/>
    </location>
</feature>
<sequence>MLDLLIKNARVIDGSGSGALVLDVGIEGDKIVSVAPNIEAESAETIDAAGLVLAPGFIDVHSHDDFHVLIEPEVRHNILQGITTAIVGNCGFGAAGSEAGKVQMKAINEPSAELPDWAGYAGYLDEVDKTSPALNVAALIGHHTARREAMGGVEDRSPSNTELDAMLANVSEGMEAGAVGMSTGLVYEPGRYASTDEVVALTKVVGKHGGLYVSHMRDEGAGLLDSVKETLHIGEAAGTPVEVSHHKSVGKDNWGMVARSLEMIEDAVADGRDVTADQYPYTARSTMLFALVQNGTFNSTPAGAMGKSSPDEVLLCSVPGQSDFEGRTLQSFVEEFDLPGEEAANKLLRDYSGDILVAAFGMDEGDVRMVMAHSSTMIGTDGLDRGSKPHPRAWGTYPRVLGKYVREEGVISLENAIYKMTHMPAKKFGIANRGLVKEGYYADLVLFDPDTVIDQATYENSRIGPKGMPHVIVNGVFAVRDGEHAGSRSGRAIRRGQN</sequence>
<organism evidence="3 4">
    <name type="scientific">Candidatus Lucifugimonas marina</name>
    <dbReference type="NCBI Taxonomy" id="3038979"/>
    <lineage>
        <taxon>Bacteria</taxon>
        <taxon>Bacillati</taxon>
        <taxon>Chloroflexota</taxon>
        <taxon>Dehalococcoidia</taxon>
        <taxon>SAR202 cluster</taxon>
        <taxon>Candidatus Lucifugimonadales</taxon>
        <taxon>Candidatus Lucifugimonadaceae</taxon>
        <taxon>Candidatus Lucifugimonas</taxon>
    </lineage>
</organism>
<dbReference type="Gene3D" id="2.30.40.10">
    <property type="entry name" value="Urease, subunit C, domain 1"/>
    <property type="match status" value="1"/>
</dbReference>
<dbReference type="Proteomes" id="UP001321249">
    <property type="component" value="Unassembled WGS sequence"/>
</dbReference>
<name>A0AAJ6CRH4_9CHLR</name>
<dbReference type="RefSeq" id="WP_342824908.1">
    <property type="nucleotide sequence ID" value="NZ_CP046146.1"/>
</dbReference>
<evidence type="ECO:0000259" key="1">
    <source>
        <dbReference type="Pfam" id="PF07969"/>
    </source>
</evidence>
<evidence type="ECO:0000313" key="3">
    <source>
        <dbReference type="EMBL" id="WFG38408.1"/>
    </source>
</evidence>
<feature type="domain" description="Amidohydrolase 3" evidence="1">
    <location>
        <begin position="44"/>
        <end position="283"/>
    </location>
</feature>
<dbReference type="Gene3D" id="3.20.20.140">
    <property type="entry name" value="Metal-dependent hydrolases"/>
    <property type="match status" value="1"/>
</dbReference>
<dbReference type="CDD" id="cd01297">
    <property type="entry name" value="D-aminoacylase"/>
    <property type="match status" value="1"/>
</dbReference>
<dbReference type="Gene3D" id="3.30.1490.130">
    <property type="entry name" value="D-aminoacylase. Domain 3"/>
    <property type="match status" value="1"/>
</dbReference>
<dbReference type="InterPro" id="IPR023100">
    <property type="entry name" value="D-aminoacylase_insert_dom_sf"/>
</dbReference>
<evidence type="ECO:0000313" key="2">
    <source>
        <dbReference type="EMBL" id="MDG0866993.1"/>
    </source>
</evidence>